<dbReference type="GO" id="GO:0007165">
    <property type="term" value="P:signal transduction"/>
    <property type="evidence" value="ECO:0007669"/>
    <property type="project" value="TreeGrafter"/>
</dbReference>
<dbReference type="PRINTS" id="PR00377">
    <property type="entry name" value="IMPHPHTASES"/>
</dbReference>
<dbReference type="SUPFAM" id="SSF56655">
    <property type="entry name" value="Carbohydrate phosphatase"/>
    <property type="match status" value="1"/>
</dbReference>
<dbReference type="AlphaFoldDB" id="A8LJY6"/>
<protein>
    <submittedName>
        <fullName evidence="5">Inositol-phosphate phosphatase</fullName>
        <ecNumber evidence="5">3.1.3.25</ecNumber>
    </submittedName>
</protein>
<evidence type="ECO:0000256" key="1">
    <source>
        <dbReference type="ARBA" id="ARBA00009759"/>
    </source>
</evidence>
<dbReference type="GO" id="GO:0046872">
    <property type="term" value="F:metal ion binding"/>
    <property type="evidence" value="ECO:0007669"/>
    <property type="project" value="UniProtKB-KW"/>
</dbReference>
<dbReference type="Gene3D" id="3.40.190.80">
    <property type="match status" value="1"/>
</dbReference>
<feature type="binding site" evidence="4">
    <location>
        <position position="87"/>
    </location>
    <ligand>
        <name>Mg(2+)</name>
        <dbReference type="ChEBI" id="CHEBI:18420"/>
        <label>1</label>
        <note>catalytic</note>
    </ligand>
</feature>
<dbReference type="Proteomes" id="UP000006833">
    <property type="component" value="Chromosome"/>
</dbReference>
<comment type="similarity">
    <text evidence="1">Belongs to the inositol monophosphatase superfamily.</text>
</comment>
<evidence type="ECO:0000256" key="4">
    <source>
        <dbReference type="PIRSR" id="PIRSR600760-2"/>
    </source>
</evidence>
<dbReference type="InterPro" id="IPR000760">
    <property type="entry name" value="Inositol_monophosphatase-like"/>
</dbReference>
<dbReference type="InterPro" id="IPR020550">
    <property type="entry name" value="Inositol_monophosphatase_CS"/>
</dbReference>
<feature type="binding site" evidence="4">
    <location>
        <position position="206"/>
    </location>
    <ligand>
        <name>Mg(2+)</name>
        <dbReference type="ChEBI" id="CHEBI:18420"/>
        <label>1</label>
        <note>catalytic</note>
    </ligand>
</feature>
<evidence type="ECO:0000313" key="6">
    <source>
        <dbReference type="Proteomes" id="UP000006833"/>
    </source>
</evidence>
<proteinExistence type="inferred from homology"/>
<accession>A8LJY6</accession>
<dbReference type="KEGG" id="dsh:Dshi_0063"/>
<sequence length="264" mass="28469">MPAPDLALLIDAAQAAGRIAEKHWRQDPEAWDKAGGAGPVTEADLEVDRMLRTELLAARPDYGWLSEETEDTPDRLDRERVFVVDPIDGTRSFMAGQRTFAHALAVVENGIPVAGVVYLPLRDKLYTAARGAGAALNGTVLRISTRSEVAGATVLAARPNLEGHHWGGTPPALDRHFRSSLAYRLALTGEGRFDAMLTLRNSWEWDIAAGCLIVEEAGGQTTDRHGAGLRFNNPSAQTKGVVAANPRLHAELSAKLTSMSERSS</sequence>
<feature type="binding site" evidence="4">
    <location>
        <position position="67"/>
    </location>
    <ligand>
        <name>Mg(2+)</name>
        <dbReference type="ChEBI" id="CHEBI:18420"/>
        <label>1</label>
        <note>catalytic</note>
    </ligand>
</feature>
<gene>
    <name evidence="5" type="primary">suhB2</name>
    <name evidence="5" type="ordered locus">Dshi_0063</name>
</gene>
<dbReference type="PROSITE" id="PS00630">
    <property type="entry name" value="IMP_2"/>
    <property type="match status" value="1"/>
</dbReference>
<evidence type="ECO:0000313" key="5">
    <source>
        <dbReference type="EMBL" id="ABV91812.1"/>
    </source>
</evidence>
<keyword evidence="3 4" id="KW-0460">Magnesium</keyword>
<evidence type="ECO:0000256" key="2">
    <source>
        <dbReference type="ARBA" id="ARBA00022723"/>
    </source>
</evidence>
<organism evidence="5 6">
    <name type="scientific">Dinoroseobacter shibae (strain DSM 16493 / NCIMB 14021 / DFL 12)</name>
    <dbReference type="NCBI Taxonomy" id="398580"/>
    <lineage>
        <taxon>Bacteria</taxon>
        <taxon>Pseudomonadati</taxon>
        <taxon>Pseudomonadota</taxon>
        <taxon>Alphaproteobacteria</taxon>
        <taxon>Rhodobacterales</taxon>
        <taxon>Roseobacteraceae</taxon>
        <taxon>Dinoroseobacter</taxon>
    </lineage>
</organism>
<dbReference type="EMBL" id="CP000830">
    <property type="protein sequence ID" value="ABV91812.1"/>
    <property type="molecule type" value="Genomic_DNA"/>
</dbReference>
<dbReference type="HOGENOM" id="CLU_044118_3_1_5"/>
<dbReference type="Pfam" id="PF00459">
    <property type="entry name" value="Inositol_P"/>
    <property type="match status" value="1"/>
</dbReference>
<keyword evidence="6" id="KW-1185">Reference proteome</keyword>
<keyword evidence="2 4" id="KW-0479">Metal-binding</keyword>
<dbReference type="GO" id="GO:0046854">
    <property type="term" value="P:phosphatidylinositol phosphate biosynthetic process"/>
    <property type="evidence" value="ECO:0007669"/>
    <property type="project" value="InterPro"/>
</dbReference>
<dbReference type="Gene3D" id="3.30.540.10">
    <property type="entry name" value="Fructose-1,6-Bisphosphatase, subunit A, domain 1"/>
    <property type="match status" value="1"/>
</dbReference>
<feature type="binding site" evidence="4">
    <location>
        <position position="85"/>
    </location>
    <ligand>
        <name>Mg(2+)</name>
        <dbReference type="ChEBI" id="CHEBI:18420"/>
        <label>1</label>
        <note>catalytic</note>
    </ligand>
</feature>
<dbReference type="OrthoDB" id="9785695at2"/>
<name>A8LJY6_DINSH</name>
<dbReference type="eggNOG" id="COG0483">
    <property type="taxonomic scope" value="Bacteria"/>
</dbReference>
<dbReference type="PANTHER" id="PTHR20854">
    <property type="entry name" value="INOSITOL MONOPHOSPHATASE"/>
    <property type="match status" value="1"/>
</dbReference>
<dbReference type="GO" id="GO:0006020">
    <property type="term" value="P:inositol metabolic process"/>
    <property type="evidence" value="ECO:0007669"/>
    <property type="project" value="TreeGrafter"/>
</dbReference>
<feature type="binding site" evidence="4">
    <location>
        <position position="88"/>
    </location>
    <ligand>
        <name>Mg(2+)</name>
        <dbReference type="ChEBI" id="CHEBI:18420"/>
        <label>1</label>
        <note>catalytic</note>
    </ligand>
</feature>
<dbReference type="PANTHER" id="PTHR20854:SF4">
    <property type="entry name" value="INOSITOL-1-MONOPHOSPHATASE-RELATED"/>
    <property type="match status" value="1"/>
</dbReference>
<evidence type="ECO:0000256" key="3">
    <source>
        <dbReference type="ARBA" id="ARBA00022842"/>
    </source>
</evidence>
<reference evidence="6" key="1">
    <citation type="journal article" date="2010" name="ISME J.">
        <title>The complete genome sequence of the algal symbiont Dinoroseobacter shibae: a hitchhiker's guide to life in the sea.</title>
        <authorList>
            <person name="Wagner-Dobler I."/>
            <person name="Ballhausen B."/>
            <person name="Berger M."/>
            <person name="Brinkhoff T."/>
            <person name="Buchholz I."/>
            <person name="Bunk B."/>
            <person name="Cypionka H."/>
            <person name="Daniel R."/>
            <person name="Drepper T."/>
            <person name="Gerdts G."/>
            <person name="Hahnke S."/>
            <person name="Han C."/>
            <person name="Jahn D."/>
            <person name="Kalhoefer D."/>
            <person name="Kiss H."/>
            <person name="Klenk H.P."/>
            <person name="Kyrpides N."/>
            <person name="Liebl W."/>
            <person name="Liesegang H."/>
            <person name="Meincke L."/>
            <person name="Pati A."/>
            <person name="Petersen J."/>
            <person name="Piekarski T."/>
            <person name="Pommerenke C."/>
            <person name="Pradella S."/>
            <person name="Pukall R."/>
            <person name="Rabus R."/>
            <person name="Stackebrandt E."/>
            <person name="Thole S."/>
            <person name="Thompson L."/>
            <person name="Tielen P."/>
            <person name="Tomasch J."/>
            <person name="von Jan M."/>
            <person name="Wanphrut N."/>
            <person name="Wichels A."/>
            <person name="Zech H."/>
            <person name="Simon M."/>
        </authorList>
    </citation>
    <scope>NUCLEOTIDE SEQUENCE [LARGE SCALE GENOMIC DNA]</scope>
    <source>
        <strain evidence="6">DSM 16493 / NCIMB 14021 / DFL 12</strain>
    </source>
</reference>
<comment type="cofactor">
    <cofactor evidence="4">
        <name>Mg(2+)</name>
        <dbReference type="ChEBI" id="CHEBI:18420"/>
    </cofactor>
</comment>
<keyword evidence="5" id="KW-0378">Hydrolase</keyword>
<dbReference type="RefSeq" id="WP_012176745.1">
    <property type="nucleotide sequence ID" value="NC_009952.1"/>
</dbReference>
<dbReference type="CDD" id="cd01638">
    <property type="entry name" value="CysQ"/>
    <property type="match status" value="1"/>
</dbReference>
<dbReference type="STRING" id="398580.Dshi_0063"/>
<dbReference type="GO" id="GO:0008934">
    <property type="term" value="F:inositol monophosphate 1-phosphatase activity"/>
    <property type="evidence" value="ECO:0007669"/>
    <property type="project" value="TreeGrafter"/>
</dbReference>
<dbReference type="EC" id="3.1.3.25" evidence="5"/>